<evidence type="ECO:0000256" key="1">
    <source>
        <dbReference type="ARBA" id="ARBA00006484"/>
    </source>
</evidence>
<accession>A0AAD2Q7B5</accession>
<dbReference type="GO" id="GO:0005737">
    <property type="term" value="C:cytoplasm"/>
    <property type="evidence" value="ECO:0007669"/>
    <property type="project" value="TreeGrafter"/>
</dbReference>
<gene>
    <name evidence="4" type="ORF">MYCIT1_LOCUS37150</name>
</gene>
<sequence>ITGSRKLAAAEAAIASLPSEIDPSSKIVPVQLDITDDASRAAAFRTVSEYVSGEGLDVLINNAGIGAFTTDSTNTMRDIFEVNVLGTAAITETMKPLLNKNGAIINITSSAGSFAIYSASVRKILPLGFLFWKHHIRQSPADSM</sequence>
<keyword evidence="5" id="KW-1185">Reference proteome</keyword>
<evidence type="ECO:0000313" key="4">
    <source>
        <dbReference type="EMBL" id="CAK5284111.1"/>
    </source>
</evidence>
<name>A0AAD2Q7B5_9AGAR</name>
<proteinExistence type="inferred from homology"/>
<feature type="non-terminal residue" evidence="4">
    <location>
        <position position="144"/>
    </location>
</feature>
<organism evidence="4 5">
    <name type="scientific">Mycena citricolor</name>
    <dbReference type="NCBI Taxonomy" id="2018698"/>
    <lineage>
        <taxon>Eukaryota</taxon>
        <taxon>Fungi</taxon>
        <taxon>Dikarya</taxon>
        <taxon>Basidiomycota</taxon>
        <taxon>Agaricomycotina</taxon>
        <taxon>Agaricomycetes</taxon>
        <taxon>Agaricomycetidae</taxon>
        <taxon>Agaricales</taxon>
        <taxon>Marasmiineae</taxon>
        <taxon>Mycenaceae</taxon>
        <taxon>Mycena</taxon>
    </lineage>
</organism>
<evidence type="ECO:0000256" key="3">
    <source>
        <dbReference type="ARBA" id="ARBA00023002"/>
    </source>
</evidence>
<dbReference type="InterPro" id="IPR036291">
    <property type="entry name" value="NAD(P)-bd_dom_sf"/>
</dbReference>
<comment type="similarity">
    <text evidence="1">Belongs to the short-chain dehydrogenases/reductases (SDR) family.</text>
</comment>
<protein>
    <submittedName>
        <fullName evidence="4">Uncharacterized protein</fullName>
    </submittedName>
</protein>
<dbReference type="PANTHER" id="PTHR43544">
    <property type="entry name" value="SHORT-CHAIN DEHYDROGENASE/REDUCTASE"/>
    <property type="match status" value="1"/>
</dbReference>
<keyword evidence="3" id="KW-0560">Oxidoreductase</keyword>
<dbReference type="GO" id="GO:0016491">
    <property type="term" value="F:oxidoreductase activity"/>
    <property type="evidence" value="ECO:0007669"/>
    <property type="project" value="UniProtKB-KW"/>
</dbReference>
<dbReference type="InterPro" id="IPR051468">
    <property type="entry name" value="Fungal_SecMetab_SDRs"/>
</dbReference>
<dbReference type="InterPro" id="IPR002347">
    <property type="entry name" value="SDR_fam"/>
</dbReference>
<comment type="caution">
    <text evidence="4">The sequence shown here is derived from an EMBL/GenBank/DDBJ whole genome shotgun (WGS) entry which is preliminary data.</text>
</comment>
<dbReference type="PANTHER" id="PTHR43544:SF7">
    <property type="entry name" value="NADB-LER2"/>
    <property type="match status" value="1"/>
</dbReference>
<dbReference type="AlphaFoldDB" id="A0AAD2Q7B5"/>
<dbReference type="EMBL" id="CAVNYO010000478">
    <property type="protein sequence ID" value="CAK5284111.1"/>
    <property type="molecule type" value="Genomic_DNA"/>
</dbReference>
<dbReference type="Gene3D" id="3.40.50.720">
    <property type="entry name" value="NAD(P)-binding Rossmann-like Domain"/>
    <property type="match status" value="1"/>
</dbReference>
<dbReference type="Pfam" id="PF00106">
    <property type="entry name" value="adh_short"/>
    <property type="match status" value="1"/>
</dbReference>
<reference evidence="4" key="1">
    <citation type="submission" date="2023-11" db="EMBL/GenBank/DDBJ databases">
        <authorList>
            <person name="De Vega J J."/>
            <person name="De Vega J J."/>
        </authorList>
    </citation>
    <scope>NUCLEOTIDE SEQUENCE</scope>
</reference>
<evidence type="ECO:0000256" key="2">
    <source>
        <dbReference type="ARBA" id="ARBA00022857"/>
    </source>
</evidence>
<keyword evidence="2" id="KW-0521">NADP</keyword>
<dbReference type="SUPFAM" id="SSF51735">
    <property type="entry name" value="NAD(P)-binding Rossmann-fold domains"/>
    <property type="match status" value="1"/>
</dbReference>
<dbReference type="PRINTS" id="PR00081">
    <property type="entry name" value="GDHRDH"/>
</dbReference>
<evidence type="ECO:0000313" key="5">
    <source>
        <dbReference type="Proteomes" id="UP001295794"/>
    </source>
</evidence>
<dbReference type="Proteomes" id="UP001295794">
    <property type="component" value="Unassembled WGS sequence"/>
</dbReference>